<protein>
    <submittedName>
        <fullName evidence="1">Putative secreted protein</fullName>
    </submittedName>
</protein>
<reference evidence="1" key="1">
    <citation type="submission" date="2018-01" db="EMBL/GenBank/DDBJ databases">
        <title>An insight into the sialome of Amazonian anophelines.</title>
        <authorList>
            <person name="Ribeiro J.M."/>
            <person name="Scarpassa V."/>
            <person name="Calvo E."/>
        </authorList>
    </citation>
    <scope>NUCLEOTIDE SEQUENCE</scope>
    <source>
        <tissue evidence="1">Salivary glands</tissue>
    </source>
</reference>
<organism evidence="1">
    <name type="scientific">Anopheles marajoara</name>
    <dbReference type="NCBI Taxonomy" id="58244"/>
    <lineage>
        <taxon>Eukaryota</taxon>
        <taxon>Metazoa</taxon>
        <taxon>Ecdysozoa</taxon>
        <taxon>Arthropoda</taxon>
        <taxon>Hexapoda</taxon>
        <taxon>Insecta</taxon>
        <taxon>Pterygota</taxon>
        <taxon>Neoptera</taxon>
        <taxon>Endopterygota</taxon>
        <taxon>Diptera</taxon>
        <taxon>Nematocera</taxon>
        <taxon>Culicoidea</taxon>
        <taxon>Culicidae</taxon>
        <taxon>Anophelinae</taxon>
        <taxon>Anopheles</taxon>
    </lineage>
</organism>
<name>A0A2M4CAV8_9DIPT</name>
<accession>A0A2M4CAV8</accession>
<evidence type="ECO:0000313" key="1">
    <source>
        <dbReference type="EMBL" id="MBW62271.1"/>
    </source>
</evidence>
<sequence length="87" mass="10076">MHLVRSMLVLQQVAAISGQPVHSVIRALVASYRAHMERQTLLIAAIPSRTLQSRHSIRSRCDRPDRYHPPYLDHIRPTFWTTKQGIH</sequence>
<dbReference type="EMBL" id="GGFJ01013130">
    <property type="protein sequence ID" value="MBW62271.1"/>
    <property type="molecule type" value="Transcribed_RNA"/>
</dbReference>
<dbReference type="AlphaFoldDB" id="A0A2M4CAV8"/>
<proteinExistence type="predicted"/>